<feature type="region of interest" description="Disordered" evidence="1">
    <location>
        <begin position="66"/>
        <end position="96"/>
    </location>
</feature>
<gene>
    <name evidence="2" type="ORF">Csa_7G372930</name>
</gene>
<reference evidence="2 3" key="4">
    <citation type="journal article" date="2011" name="BMC Genomics">
        <title>RNA-Seq improves annotation of protein-coding genes in the cucumber genome.</title>
        <authorList>
            <person name="Li Z."/>
            <person name="Zhang Z."/>
            <person name="Yan P."/>
            <person name="Huang S."/>
            <person name="Fei Z."/>
            <person name="Lin K."/>
        </authorList>
    </citation>
    <scope>NUCLEOTIDE SEQUENCE [LARGE SCALE GENOMIC DNA]</scope>
    <source>
        <strain evidence="3">cv. 9930</strain>
    </source>
</reference>
<organism evidence="2 3">
    <name type="scientific">Cucumis sativus</name>
    <name type="common">Cucumber</name>
    <dbReference type="NCBI Taxonomy" id="3659"/>
    <lineage>
        <taxon>Eukaryota</taxon>
        <taxon>Viridiplantae</taxon>
        <taxon>Streptophyta</taxon>
        <taxon>Embryophyta</taxon>
        <taxon>Tracheophyta</taxon>
        <taxon>Spermatophyta</taxon>
        <taxon>Magnoliopsida</taxon>
        <taxon>eudicotyledons</taxon>
        <taxon>Gunneridae</taxon>
        <taxon>Pentapetalae</taxon>
        <taxon>rosids</taxon>
        <taxon>fabids</taxon>
        <taxon>Cucurbitales</taxon>
        <taxon>Cucurbitaceae</taxon>
        <taxon>Benincaseae</taxon>
        <taxon>Cucumis</taxon>
    </lineage>
</organism>
<reference evidence="2 3" key="1">
    <citation type="journal article" date="2009" name="Nat. Genet.">
        <title>The genome of the cucumber, Cucumis sativus L.</title>
        <authorList>
            <person name="Huang S."/>
            <person name="Li R."/>
            <person name="Zhang Z."/>
            <person name="Li L."/>
            <person name="Gu X."/>
            <person name="Fan W."/>
            <person name="Lucas W.J."/>
            <person name="Wang X."/>
            <person name="Xie B."/>
            <person name="Ni P."/>
            <person name="Ren Y."/>
            <person name="Zhu H."/>
            <person name="Li J."/>
            <person name="Lin K."/>
            <person name="Jin W."/>
            <person name="Fei Z."/>
            <person name="Li G."/>
            <person name="Staub J."/>
            <person name="Kilian A."/>
            <person name="van der Vossen E.A."/>
            <person name="Wu Y."/>
            <person name="Guo J."/>
            <person name="He J."/>
            <person name="Jia Z."/>
            <person name="Ren Y."/>
            <person name="Tian G."/>
            <person name="Lu Y."/>
            <person name="Ruan J."/>
            <person name="Qian W."/>
            <person name="Wang M."/>
            <person name="Huang Q."/>
            <person name="Li B."/>
            <person name="Xuan Z."/>
            <person name="Cao J."/>
            <person name="Asan"/>
            <person name="Wu Z."/>
            <person name="Zhang J."/>
            <person name="Cai Q."/>
            <person name="Bai Y."/>
            <person name="Zhao B."/>
            <person name="Han Y."/>
            <person name="Li Y."/>
            <person name="Li X."/>
            <person name="Wang S."/>
            <person name="Shi Q."/>
            <person name="Liu S."/>
            <person name="Cho W.K."/>
            <person name="Kim J.Y."/>
            <person name="Xu Y."/>
            <person name="Heller-Uszynska K."/>
            <person name="Miao H."/>
            <person name="Cheng Z."/>
            <person name="Zhang S."/>
            <person name="Wu J."/>
            <person name="Yang Y."/>
            <person name="Kang H."/>
            <person name="Li M."/>
            <person name="Liang H."/>
            <person name="Ren X."/>
            <person name="Shi Z."/>
            <person name="Wen M."/>
            <person name="Jian M."/>
            <person name="Yang H."/>
            <person name="Zhang G."/>
            <person name="Yang Z."/>
            <person name="Chen R."/>
            <person name="Liu S."/>
            <person name="Li J."/>
            <person name="Ma L."/>
            <person name="Liu H."/>
            <person name="Zhou Y."/>
            <person name="Zhao J."/>
            <person name="Fang X."/>
            <person name="Li G."/>
            <person name="Fang L."/>
            <person name="Li Y."/>
            <person name="Liu D."/>
            <person name="Zheng H."/>
            <person name="Zhang Y."/>
            <person name="Qin N."/>
            <person name="Li Z."/>
            <person name="Yang G."/>
            <person name="Yang S."/>
            <person name="Bolund L."/>
            <person name="Kristiansen K."/>
            <person name="Zheng H."/>
            <person name="Li S."/>
            <person name="Zhang X."/>
            <person name="Yang H."/>
            <person name="Wang J."/>
            <person name="Sun R."/>
            <person name="Zhang B."/>
            <person name="Jiang S."/>
            <person name="Wang J."/>
            <person name="Du Y."/>
            <person name="Li S."/>
        </authorList>
    </citation>
    <scope>NUCLEOTIDE SEQUENCE [LARGE SCALE GENOMIC DNA]</scope>
    <source>
        <strain evidence="3">cv. 9930</strain>
    </source>
</reference>
<dbReference type="Gramene" id="KGN44699">
    <property type="protein sequence ID" value="KGN44699"/>
    <property type="gene ID" value="Csa_7G372930"/>
</dbReference>
<reference evidence="2 3" key="2">
    <citation type="journal article" date="2009" name="PLoS ONE">
        <title>An integrated genetic and cytogenetic map of the cucumber genome.</title>
        <authorList>
            <person name="Ren Y."/>
            <person name="Zhang Z."/>
            <person name="Liu J."/>
            <person name="Staub J.E."/>
            <person name="Han Y."/>
            <person name="Cheng Z."/>
            <person name="Li X."/>
            <person name="Lu J."/>
            <person name="Miao H."/>
            <person name="Kang H."/>
            <person name="Xie B."/>
            <person name="Gu X."/>
            <person name="Wang X."/>
            <person name="Du Y."/>
            <person name="Jin W."/>
            <person name="Huang S."/>
        </authorList>
    </citation>
    <scope>NUCLEOTIDE SEQUENCE [LARGE SCALE GENOMIC DNA]</scope>
    <source>
        <strain evidence="3">cv. 9930</strain>
    </source>
</reference>
<protein>
    <submittedName>
        <fullName evidence="2">Uncharacterized protein</fullName>
    </submittedName>
</protein>
<evidence type="ECO:0000313" key="3">
    <source>
        <dbReference type="Proteomes" id="UP000029981"/>
    </source>
</evidence>
<feature type="region of interest" description="Disordered" evidence="1">
    <location>
        <begin position="1"/>
        <end position="21"/>
    </location>
</feature>
<evidence type="ECO:0000313" key="2">
    <source>
        <dbReference type="EMBL" id="KGN44699.1"/>
    </source>
</evidence>
<dbReference type="AlphaFoldDB" id="A0A0A0K702"/>
<proteinExistence type="predicted"/>
<accession>A0A0A0K702</accession>
<reference evidence="2 3" key="3">
    <citation type="journal article" date="2010" name="BMC Genomics">
        <title>Transcriptome sequencing and comparative analysis of cucumber flowers with different sex types.</title>
        <authorList>
            <person name="Guo S."/>
            <person name="Zheng Y."/>
            <person name="Joung J.G."/>
            <person name="Liu S."/>
            <person name="Zhang Z."/>
            <person name="Crasta O.R."/>
            <person name="Sobral B.W."/>
            <person name="Xu Y."/>
            <person name="Huang S."/>
            <person name="Fei Z."/>
        </authorList>
    </citation>
    <scope>NUCLEOTIDE SEQUENCE [LARGE SCALE GENOMIC DNA]</scope>
    <source>
        <strain evidence="3">cv. 9930</strain>
    </source>
</reference>
<dbReference type="Proteomes" id="UP000029981">
    <property type="component" value="Chromosome 7"/>
</dbReference>
<evidence type="ECO:0000256" key="1">
    <source>
        <dbReference type="SAM" id="MobiDB-lite"/>
    </source>
</evidence>
<keyword evidence="3" id="KW-1185">Reference proteome</keyword>
<sequence length="96" mass="10415">MAFHPFKSSHASPFPSSSRSPFSFFGKAKRFNMRRGKNSRIVFALIAGLLLLVGIATAMARPIHDSAAPLRRPPIPPSGRNPCSHVPLPGDGRHCL</sequence>
<dbReference type="EMBL" id="CM002928">
    <property type="protein sequence ID" value="KGN44699.1"/>
    <property type="molecule type" value="Genomic_DNA"/>
</dbReference>
<name>A0A0A0K702_CUCSA</name>